<keyword evidence="3" id="KW-1185">Reference proteome</keyword>
<dbReference type="RefSeq" id="WP_342070567.1">
    <property type="nucleotide sequence ID" value="NZ_CP151762.1"/>
</dbReference>
<evidence type="ECO:0000313" key="3">
    <source>
        <dbReference type="Proteomes" id="UP001451782"/>
    </source>
</evidence>
<evidence type="ECO:0000313" key="2">
    <source>
        <dbReference type="EMBL" id="WZU64200.1"/>
    </source>
</evidence>
<dbReference type="Proteomes" id="UP001451782">
    <property type="component" value="Chromosome"/>
</dbReference>
<organism evidence="2 3">
    <name type="scientific">Yoonia algicola</name>
    <dbReference type="NCBI Taxonomy" id="3137368"/>
    <lineage>
        <taxon>Bacteria</taxon>
        <taxon>Pseudomonadati</taxon>
        <taxon>Pseudomonadota</taxon>
        <taxon>Alphaproteobacteria</taxon>
        <taxon>Rhodobacterales</taxon>
        <taxon>Paracoccaceae</taxon>
        <taxon>Yoonia</taxon>
    </lineage>
</organism>
<reference evidence="2 3" key="1">
    <citation type="submission" date="2024-04" db="EMBL/GenBank/DDBJ databases">
        <title>Phylogenomic analyses of a clade within the roseobacter group suggest taxonomic reassignments of species of the genera Aestuariivita, Citreicella, Loktanella, Nautella, Pelagibaca, Ruegeria, Thalassobius, Thiobacimonas and Tropicibacter, and the proposal o.</title>
        <authorList>
            <person name="Jeon C.O."/>
        </authorList>
    </citation>
    <scope>NUCLEOTIDE SEQUENCE [LARGE SCALE GENOMIC DNA]</scope>
    <source>
        <strain evidence="2 3">G8-12</strain>
    </source>
</reference>
<dbReference type="KEGG" id="yag:AABB28_02505"/>
<feature type="region of interest" description="Disordered" evidence="1">
    <location>
        <begin position="63"/>
        <end position="86"/>
    </location>
</feature>
<sequence>MAIHKFKITDGCPTTGHKIACNTTQAAAAFSTNLPSAEDRAKEAMQTHAAYRANEAGFRVAKEAEREGAKQATEAHRRMLRPDQLR</sequence>
<protein>
    <submittedName>
        <fullName evidence="2">Uncharacterized protein</fullName>
    </submittedName>
</protein>
<evidence type="ECO:0000256" key="1">
    <source>
        <dbReference type="SAM" id="MobiDB-lite"/>
    </source>
</evidence>
<gene>
    <name evidence="2" type="ORF">AABB28_02505</name>
</gene>
<dbReference type="AlphaFoldDB" id="A0AAN0NHH5"/>
<accession>A0AAN0NHH5</accession>
<dbReference type="EMBL" id="CP151762">
    <property type="protein sequence ID" value="WZU64200.1"/>
    <property type="molecule type" value="Genomic_DNA"/>
</dbReference>
<proteinExistence type="predicted"/>
<name>A0AAN0NHH5_9RHOB</name>